<dbReference type="Pfam" id="PF02037">
    <property type="entry name" value="SAP"/>
    <property type="match status" value="1"/>
</dbReference>
<protein>
    <submittedName>
        <fullName evidence="14">ATP-dependent DNA helicase II subunit 1</fullName>
    </submittedName>
</protein>
<dbReference type="GO" id="GO:0016787">
    <property type="term" value="F:hydrolase activity"/>
    <property type="evidence" value="ECO:0007669"/>
    <property type="project" value="UniProtKB-KW"/>
</dbReference>
<keyword evidence="6 14" id="KW-0347">Helicase</keyword>
<sequence length="687" mass="76938">MTDFVDDFDELFGQVVDEDGLDDRENGGAARRYSSKSGLMIVVDCSRQMFVKDKDGATPFQAAMDVAFLTLKRRVVTDGASGSQVGLVFYNTKDTKNENGFENVYTLHSLGGIVVDRIKEVRLLASSSECAKFAEAHCGPAPLPDDCPLERALWLCNFAFSTAKFTKQDDQKVWLFTNNDNPFFDSDAAKVKLQKRMEDLFQAGQRVFLWPLVHDSSEFDENRFFRQAFAAQQLENETDLEVEQEEEPIIWVTAKARDNMAEFVKKKDFPKRRLAPMQIDLGNDVSFSVDLYPLFMRASVPTKEKIDARTNSILRTDTKYICKDTLTILTPDQILAYFPYGVKNRVKVVPEELVMLKDFGPAHHFTLLGFKDRDLLKPWHSVRSSYFVVPTEKPIRGSTKLFAALLDSLLCRKYIMICSGVLRRSEPVKLFAFMPRPERVNEDDETLVDPAGFDVVVLPWANDIRNLKPSALSSGSLEGGSNGAKKAGDGDNEAPAPPQAPADADMVEKAKALINKMRLPAHEETGRFEPFENPAIDKHFTVLEWAVLDGEGEIDWDEHEDDTTKLRDEDLGKSVRKLGTAFNEAYGGLEDEEAYKENEKERKRKMAAANKAAAGPPKKRARKAPADGDADGPPADWRDKLEKGTLSKLTIPVLKLILEDLGLSQTGKKAELVARIEESAGVKTEQE</sequence>
<dbReference type="InterPro" id="IPR027388">
    <property type="entry name" value="Ku70_bridge/pillars_dom_sf"/>
</dbReference>
<feature type="compositionally biased region" description="Low complexity" evidence="12">
    <location>
        <begin position="607"/>
        <end position="616"/>
    </location>
</feature>
<organism evidence="14 15">
    <name type="scientific">Hondaea fermentalgiana</name>
    <dbReference type="NCBI Taxonomy" id="2315210"/>
    <lineage>
        <taxon>Eukaryota</taxon>
        <taxon>Sar</taxon>
        <taxon>Stramenopiles</taxon>
        <taxon>Bigyra</taxon>
        <taxon>Labyrinthulomycetes</taxon>
        <taxon>Thraustochytrida</taxon>
        <taxon>Thraustochytriidae</taxon>
        <taxon>Hondaea</taxon>
    </lineage>
</organism>
<feature type="domain" description="SAP" evidence="13">
    <location>
        <begin position="646"/>
        <end position="680"/>
    </location>
</feature>
<dbReference type="Pfam" id="PF03731">
    <property type="entry name" value="Ku_N"/>
    <property type="match status" value="1"/>
</dbReference>
<dbReference type="GO" id="GO:0006303">
    <property type="term" value="P:double-strand break repair via nonhomologous end joining"/>
    <property type="evidence" value="ECO:0007669"/>
    <property type="project" value="InterPro"/>
</dbReference>
<dbReference type="GO" id="GO:0000723">
    <property type="term" value="P:telomere maintenance"/>
    <property type="evidence" value="ECO:0007669"/>
    <property type="project" value="InterPro"/>
</dbReference>
<evidence type="ECO:0000256" key="4">
    <source>
        <dbReference type="ARBA" id="ARBA00022763"/>
    </source>
</evidence>
<keyword evidence="4" id="KW-0227">DNA damage</keyword>
<dbReference type="Proteomes" id="UP000241890">
    <property type="component" value="Unassembled WGS sequence"/>
</dbReference>
<dbReference type="InterPro" id="IPR006164">
    <property type="entry name" value="DNA_bd_Ku70/Ku80"/>
</dbReference>
<dbReference type="Pfam" id="PF02735">
    <property type="entry name" value="Ku"/>
    <property type="match status" value="1"/>
</dbReference>
<accession>A0A2R5G415</accession>
<evidence type="ECO:0000256" key="9">
    <source>
        <dbReference type="ARBA" id="ARBA00023172"/>
    </source>
</evidence>
<dbReference type="SMART" id="SM00513">
    <property type="entry name" value="SAP"/>
    <property type="match status" value="1"/>
</dbReference>
<dbReference type="InterPro" id="IPR006165">
    <property type="entry name" value="Ku70"/>
</dbReference>
<dbReference type="InterPro" id="IPR036361">
    <property type="entry name" value="SAP_dom_sf"/>
</dbReference>
<dbReference type="InterPro" id="IPR005161">
    <property type="entry name" value="Ku_N"/>
</dbReference>
<dbReference type="SUPFAM" id="SSF53300">
    <property type="entry name" value="vWA-like"/>
    <property type="match status" value="1"/>
</dbReference>
<dbReference type="NCBIfam" id="TIGR00578">
    <property type="entry name" value="ku70"/>
    <property type="match status" value="1"/>
</dbReference>
<dbReference type="InterPro" id="IPR005160">
    <property type="entry name" value="Ku_C"/>
</dbReference>
<evidence type="ECO:0000256" key="3">
    <source>
        <dbReference type="ARBA" id="ARBA00022741"/>
    </source>
</evidence>
<dbReference type="Gene3D" id="1.10.720.30">
    <property type="entry name" value="SAP domain"/>
    <property type="match status" value="1"/>
</dbReference>
<keyword evidence="3" id="KW-0547">Nucleotide-binding</keyword>
<evidence type="ECO:0000256" key="7">
    <source>
        <dbReference type="ARBA" id="ARBA00022840"/>
    </source>
</evidence>
<evidence type="ECO:0000256" key="11">
    <source>
        <dbReference type="ARBA" id="ARBA00023242"/>
    </source>
</evidence>
<evidence type="ECO:0000313" key="14">
    <source>
        <dbReference type="EMBL" id="GBG24518.1"/>
    </source>
</evidence>
<evidence type="ECO:0000256" key="5">
    <source>
        <dbReference type="ARBA" id="ARBA00022801"/>
    </source>
</evidence>
<evidence type="ECO:0000256" key="10">
    <source>
        <dbReference type="ARBA" id="ARBA00023204"/>
    </source>
</evidence>
<dbReference type="Gene3D" id="3.40.50.410">
    <property type="entry name" value="von Willebrand factor, type A domain"/>
    <property type="match status" value="1"/>
</dbReference>
<keyword evidence="9" id="KW-0233">DNA recombination</keyword>
<evidence type="ECO:0000313" key="15">
    <source>
        <dbReference type="Proteomes" id="UP000241890"/>
    </source>
</evidence>
<dbReference type="GO" id="GO:0006310">
    <property type="term" value="P:DNA recombination"/>
    <property type="evidence" value="ECO:0007669"/>
    <property type="project" value="UniProtKB-KW"/>
</dbReference>
<dbReference type="GO" id="GO:0042162">
    <property type="term" value="F:telomeric DNA binding"/>
    <property type="evidence" value="ECO:0007669"/>
    <property type="project" value="InterPro"/>
</dbReference>
<keyword evidence="8" id="KW-0238">DNA-binding</keyword>
<dbReference type="GO" id="GO:0003678">
    <property type="term" value="F:DNA helicase activity"/>
    <property type="evidence" value="ECO:0007669"/>
    <property type="project" value="InterPro"/>
</dbReference>
<dbReference type="SUPFAM" id="SSF68906">
    <property type="entry name" value="SAP domain"/>
    <property type="match status" value="1"/>
</dbReference>
<dbReference type="GO" id="GO:0043564">
    <property type="term" value="C:Ku70:Ku80 complex"/>
    <property type="evidence" value="ECO:0007669"/>
    <property type="project" value="InterPro"/>
</dbReference>
<dbReference type="Gene3D" id="2.40.290.10">
    <property type="match status" value="1"/>
</dbReference>
<dbReference type="PROSITE" id="PS50800">
    <property type="entry name" value="SAP"/>
    <property type="match status" value="1"/>
</dbReference>
<evidence type="ECO:0000256" key="2">
    <source>
        <dbReference type="ARBA" id="ARBA00005240"/>
    </source>
</evidence>
<comment type="subcellular location">
    <subcellularLocation>
        <location evidence="1">Nucleus</location>
    </subcellularLocation>
</comment>
<dbReference type="InterPro" id="IPR016194">
    <property type="entry name" value="SPOC-like_C_dom_sf"/>
</dbReference>
<dbReference type="SUPFAM" id="SSF100939">
    <property type="entry name" value="SPOC domain-like"/>
    <property type="match status" value="1"/>
</dbReference>
<evidence type="ECO:0000259" key="13">
    <source>
        <dbReference type="PROSITE" id="PS50800"/>
    </source>
</evidence>
<comment type="similarity">
    <text evidence="2">Belongs to the ku70 family.</text>
</comment>
<keyword evidence="15" id="KW-1185">Reference proteome</keyword>
<proteinExistence type="inferred from homology"/>
<reference evidence="14 15" key="1">
    <citation type="submission" date="2017-12" db="EMBL/GenBank/DDBJ databases">
        <title>Sequencing, de novo assembly and annotation of complete genome of a new Thraustochytrid species, strain FCC1311.</title>
        <authorList>
            <person name="Sedici K."/>
            <person name="Godart F."/>
            <person name="Aiese Cigliano R."/>
            <person name="Sanseverino W."/>
            <person name="Barakat M."/>
            <person name="Ortet P."/>
            <person name="Marechal E."/>
            <person name="Cagnac O."/>
            <person name="Amato A."/>
        </authorList>
    </citation>
    <scope>NUCLEOTIDE SEQUENCE [LARGE SCALE GENOMIC DNA]</scope>
</reference>
<comment type="caution">
    <text evidence="14">The sequence shown here is derived from an EMBL/GenBank/DDBJ whole genome shotgun (WGS) entry which is preliminary data.</text>
</comment>
<dbReference type="Pfam" id="PF03730">
    <property type="entry name" value="Ku_C"/>
    <property type="match status" value="1"/>
</dbReference>
<evidence type="ECO:0000256" key="8">
    <source>
        <dbReference type="ARBA" id="ARBA00023125"/>
    </source>
</evidence>
<dbReference type="PANTHER" id="PTHR12604">
    <property type="entry name" value="KU AUTOANTIGEN DNA HELICASE"/>
    <property type="match status" value="1"/>
</dbReference>
<dbReference type="PIRSF" id="PIRSF003033">
    <property type="entry name" value="Ku70"/>
    <property type="match status" value="1"/>
</dbReference>
<dbReference type="InterPro" id="IPR047087">
    <property type="entry name" value="KU70_core_dom"/>
</dbReference>
<dbReference type="EMBL" id="BEYU01000006">
    <property type="protein sequence ID" value="GBG24518.1"/>
    <property type="molecule type" value="Genomic_DNA"/>
</dbReference>
<gene>
    <name evidence="14" type="ORF">FCC1311_007372</name>
</gene>
<dbReference type="GO" id="GO:0003684">
    <property type="term" value="F:damaged DNA binding"/>
    <property type="evidence" value="ECO:0007669"/>
    <property type="project" value="InterPro"/>
</dbReference>
<dbReference type="CDD" id="cd00788">
    <property type="entry name" value="KU70"/>
    <property type="match status" value="1"/>
</dbReference>
<dbReference type="Gene3D" id="4.10.970.10">
    <property type="entry name" value="Ku70, bridge and pillars"/>
    <property type="match status" value="1"/>
</dbReference>
<keyword evidence="7" id="KW-0067">ATP-binding</keyword>
<dbReference type="OrthoDB" id="3249161at2759"/>
<dbReference type="InterPro" id="IPR036465">
    <property type="entry name" value="vWFA_dom_sf"/>
</dbReference>
<dbReference type="PANTHER" id="PTHR12604:SF2">
    <property type="entry name" value="X-RAY REPAIR CROSS-COMPLEMENTING PROTEIN 6"/>
    <property type="match status" value="1"/>
</dbReference>
<keyword evidence="10" id="KW-0234">DNA repair</keyword>
<evidence type="ECO:0000256" key="6">
    <source>
        <dbReference type="ARBA" id="ARBA00022806"/>
    </source>
</evidence>
<dbReference type="SMART" id="SM00559">
    <property type="entry name" value="Ku78"/>
    <property type="match status" value="1"/>
</dbReference>
<dbReference type="Gene3D" id="1.10.1600.10">
    <property type="match status" value="1"/>
</dbReference>
<evidence type="ECO:0000256" key="12">
    <source>
        <dbReference type="SAM" id="MobiDB-lite"/>
    </source>
</evidence>
<dbReference type="AlphaFoldDB" id="A0A2R5G415"/>
<feature type="region of interest" description="Disordered" evidence="12">
    <location>
        <begin position="600"/>
        <end position="643"/>
    </location>
</feature>
<dbReference type="GO" id="GO:0003690">
    <property type="term" value="F:double-stranded DNA binding"/>
    <property type="evidence" value="ECO:0007669"/>
    <property type="project" value="TreeGrafter"/>
</dbReference>
<evidence type="ECO:0000256" key="1">
    <source>
        <dbReference type="ARBA" id="ARBA00004123"/>
    </source>
</evidence>
<keyword evidence="5" id="KW-0378">Hydrolase</keyword>
<dbReference type="GO" id="GO:0005524">
    <property type="term" value="F:ATP binding"/>
    <property type="evidence" value="ECO:0007669"/>
    <property type="project" value="UniProtKB-KW"/>
</dbReference>
<feature type="region of interest" description="Disordered" evidence="12">
    <location>
        <begin position="471"/>
        <end position="503"/>
    </location>
</feature>
<keyword evidence="11" id="KW-0539">Nucleus</keyword>
<dbReference type="InterPro" id="IPR003034">
    <property type="entry name" value="SAP_dom"/>
</dbReference>
<dbReference type="InParanoid" id="A0A2R5G415"/>
<name>A0A2R5G415_9STRA</name>